<evidence type="ECO:0000313" key="11">
    <source>
        <dbReference type="Proteomes" id="UP000480684"/>
    </source>
</evidence>
<dbReference type="InterPro" id="IPR017900">
    <property type="entry name" value="4Fe4S_Fe_S_CS"/>
</dbReference>
<evidence type="ECO:0000313" key="10">
    <source>
        <dbReference type="EMBL" id="NFV79350.1"/>
    </source>
</evidence>
<evidence type="ECO:0000256" key="1">
    <source>
        <dbReference type="ARBA" id="ARBA00022448"/>
    </source>
</evidence>
<dbReference type="Gene3D" id="3.30.70.20">
    <property type="match status" value="2"/>
</dbReference>
<evidence type="ECO:0000259" key="9">
    <source>
        <dbReference type="PROSITE" id="PS51379"/>
    </source>
</evidence>
<dbReference type="RefSeq" id="WP_163675556.1">
    <property type="nucleotide sequence ID" value="NZ_JAAIYP010000026.1"/>
</dbReference>
<reference evidence="10 11" key="1">
    <citation type="submission" date="2020-02" db="EMBL/GenBank/DDBJ databases">
        <authorList>
            <person name="Dziuba M."/>
            <person name="Kuznetsov B."/>
            <person name="Mardanov A."/>
            <person name="Ravin N."/>
            <person name="Grouzdev D."/>
        </authorList>
    </citation>
    <scope>NUCLEOTIDE SEQUENCE [LARGE SCALE GENOMIC DNA]</scope>
    <source>
        <strain evidence="10 11">SpK</strain>
    </source>
</reference>
<dbReference type="InterPro" id="IPR017896">
    <property type="entry name" value="4Fe4S_Fe-S-bd"/>
</dbReference>
<keyword evidence="4" id="KW-0677">Repeat</keyword>
<dbReference type="CDD" id="cd16373">
    <property type="entry name" value="DMSOR_beta_like"/>
    <property type="match status" value="1"/>
</dbReference>
<name>A0A7C9UV11_9PROT</name>
<dbReference type="EMBL" id="JAAIYP010000026">
    <property type="protein sequence ID" value="NFV79350.1"/>
    <property type="molecule type" value="Genomic_DNA"/>
</dbReference>
<organism evidence="10 11">
    <name type="scientific">Magnetospirillum aberrantis SpK</name>
    <dbReference type="NCBI Taxonomy" id="908842"/>
    <lineage>
        <taxon>Bacteria</taxon>
        <taxon>Pseudomonadati</taxon>
        <taxon>Pseudomonadota</taxon>
        <taxon>Alphaproteobacteria</taxon>
        <taxon>Rhodospirillales</taxon>
        <taxon>Rhodospirillaceae</taxon>
        <taxon>Magnetospirillum</taxon>
    </lineage>
</organism>
<dbReference type="PROSITE" id="PS00198">
    <property type="entry name" value="4FE4S_FER_1"/>
    <property type="match status" value="2"/>
</dbReference>
<feature type="domain" description="4Fe-4S ferredoxin-type" evidence="9">
    <location>
        <begin position="47"/>
        <end position="78"/>
    </location>
</feature>
<dbReference type="InterPro" id="IPR006311">
    <property type="entry name" value="TAT_signal"/>
</dbReference>
<keyword evidence="11" id="KW-1185">Reference proteome</keyword>
<feature type="transmembrane region" description="Helical" evidence="8">
    <location>
        <begin position="14"/>
        <end position="35"/>
    </location>
</feature>
<comment type="caution">
    <text evidence="10">The sequence shown here is derived from an EMBL/GenBank/DDBJ whole genome shotgun (WGS) entry which is preliminary data.</text>
</comment>
<keyword evidence="3" id="KW-0479">Metal-binding</keyword>
<keyword evidence="2" id="KW-0004">4Fe-4S</keyword>
<dbReference type="PANTHER" id="PTHR43687">
    <property type="entry name" value="ADENYLYLSULFATE REDUCTASE, BETA SUBUNIT"/>
    <property type="match status" value="1"/>
</dbReference>
<dbReference type="SUPFAM" id="SSF54862">
    <property type="entry name" value="4Fe-4S ferredoxins"/>
    <property type="match status" value="1"/>
</dbReference>
<accession>A0A7C9UV11</accession>
<dbReference type="PROSITE" id="PS51379">
    <property type="entry name" value="4FE4S_FER_2"/>
    <property type="match status" value="3"/>
</dbReference>
<dbReference type="InterPro" id="IPR050572">
    <property type="entry name" value="Fe-S_Ferredoxin"/>
</dbReference>
<keyword evidence="1" id="KW-0813">Transport</keyword>
<feature type="domain" description="4Fe-4S ferredoxin-type" evidence="9">
    <location>
        <begin position="85"/>
        <end position="119"/>
    </location>
</feature>
<dbReference type="AlphaFoldDB" id="A0A7C9UV11"/>
<keyword evidence="5" id="KW-0249">Electron transport</keyword>
<keyword evidence="7" id="KW-0411">Iron-sulfur</keyword>
<evidence type="ECO:0000256" key="8">
    <source>
        <dbReference type="SAM" id="Phobius"/>
    </source>
</evidence>
<dbReference type="GO" id="GO:0046872">
    <property type="term" value="F:metal ion binding"/>
    <property type="evidence" value="ECO:0007669"/>
    <property type="project" value="UniProtKB-KW"/>
</dbReference>
<dbReference type="GO" id="GO:0051539">
    <property type="term" value="F:4 iron, 4 sulfur cluster binding"/>
    <property type="evidence" value="ECO:0007669"/>
    <property type="project" value="UniProtKB-KW"/>
</dbReference>
<dbReference type="Proteomes" id="UP000480684">
    <property type="component" value="Unassembled WGS sequence"/>
</dbReference>
<evidence type="ECO:0000256" key="3">
    <source>
        <dbReference type="ARBA" id="ARBA00022723"/>
    </source>
</evidence>
<evidence type="ECO:0000256" key="6">
    <source>
        <dbReference type="ARBA" id="ARBA00023004"/>
    </source>
</evidence>
<keyword evidence="6" id="KW-0408">Iron</keyword>
<evidence type="ECO:0000256" key="4">
    <source>
        <dbReference type="ARBA" id="ARBA00022737"/>
    </source>
</evidence>
<evidence type="ECO:0000256" key="2">
    <source>
        <dbReference type="ARBA" id="ARBA00022485"/>
    </source>
</evidence>
<feature type="domain" description="4Fe-4S ferredoxin-type" evidence="9">
    <location>
        <begin position="205"/>
        <end position="235"/>
    </location>
</feature>
<proteinExistence type="predicted"/>
<gene>
    <name evidence="10" type="ORF">G4223_04410</name>
</gene>
<keyword evidence="8" id="KW-0472">Membrane</keyword>
<dbReference type="PROSITE" id="PS51318">
    <property type="entry name" value="TAT"/>
    <property type="match status" value="1"/>
</dbReference>
<dbReference type="Pfam" id="PF12838">
    <property type="entry name" value="Fer4_7"/>
    <property type="match status" value="2"/>
</dbReference>
<protein>
    <submittedName>
        <fullName evidence="10">4Fe-4S dicluster domain-containing protein</fullName>
    </submittedName>
</protein>
<sequence length="241" mass="26091">MIPSPREQEARRRFLRSALLGGGVVAAAMAGWLPVLRAHALRLRPPGALEEDEFLASCIKCGQCVQVCPVEAIKLGDIGEGFGVGVPHIDARVQACDFSCDAVQCILACPTGALTHTLSKKEEVRMGVARLDKPEICLARQGAGFKGVARAKGIHRYAEIDRWNPIPIADHPYDLELCDLCVRECPIEGAIQLVPMSDDPADKRRTPQVNQACVGCGMCEMICPTEPAAIVIDARKQWRAA</sequence>
<evidence type="ECO:0000256" key="7">
    <source>
        <dbReference type="ARBA" id="ARBA00023014"/>
    </source>
</evidence>
<dbReference type="PANTHER" id="PTHR43687:SF6">
    <property type="entry name" value="L-ASPARTATE SEMIALDEHYDE SULFURTRANSFERASE IRON-SULFUR SUBUNIT"/>
    <property type="match status" value="1"/>
</dbReference>
<keyword evidence="8" id="KW-1133">Transmembrane helix</keyword>
<evidence type="ECO:0000256" key="5">
    <source>
        <dbReference type="ARBA" id="ARBA00022982"/>
    </source>
</evidence>
<keyword evidence="8" id="KW-0812">Transmembrane</keyword>